<organism evidence="2 3">
    <name type="scientific">Bacillus fungorum</name>
    <dbReference type="NCBI Taxonomy" id="2039284"/>
    <lineage>
        <taxon>Bacteria</taxon>
        <taxon>Bacillati</taxon>
        <taxon>Bacillota</taxon>
        <taxon>Bacilli</taxon>
        <taxon>Bacillales</taxon>
        <taxon>Bacillaceae</taxon>
        <taxon>Bacillus</taxon>
    </lineage>
</organism>
<reference evidence="2 3" key="1">
    <citation type="submission" date="2017-09" db="EMBL/GenBank/DDBJ databases">
        <title>Biocontrol bacteria screening and application from spent mushroom substrate.</title>
        <authorList>
            <person name="Sun X."/>
        </authorList>
    </citation>
    <scope>NUCLEOTIDE SEQUENCE [LARGE SCALE GENOMIC DNA]</scope>
    <source>
        <strain evidence="2 3">100374</strain>
    </source>
</reference>
<protein>
    <submittedName>
        <fullName evidence="2">Uncharacterized protein</fullName>
    </submittedName>
</protein>
<keyword evidence="3" id="KW-1185">Reference proteome</keyword>
<dbReference type="RefSeq" id="WP_099686150.1">
    <property type="nucleotide sequence ID" value="NZ_JBOIRJ010000013.1"/>
</dbReference>
<dbReference type="Proteomes" id="UP000228484">
    <property type="component" value="Unassembled WGS sequence"/>
</dbReference>
<evidence type="ECO:0000313" key="3">
    <source>
        <dbReference type="Proteomes" id="UP000228484"/>
    </source>
</evidence>
<dbReference type="EMBL" id="NWUW01000030">
    <property type="protein sequence ID" value="PIE92550.1"/>
    <property type="molecule type" value="Genomic_DNA"/>
</dbReference>
<sequence>MNNSRKEKMQFLQSFWRSLVFGILTFSFFMIMNLSGSSLNTLGWRDWLGSVVGAAIMSAGMFTFEKMNLK</sequence>
<gene>
    <name evidence="2" type="ORF">CO726_25720</name>
</gene>
<evidence type="ECO:0000256" key="1">
    <source>
        <dbReference type="SAM" id="Phobius"/>
    </source>
</evidence>
<accession>A0A2G6Q828</accession>
<proteinExistence type="predicted"/>
<keyword evidence="1" id="KW-1133">Transmembrane helix</keyword>
<dbReference type="AlphaFoldDB" id="A0A2G6Q828"/>
<name>A0A2G6Q828_9BACI</name>
<keyword evidence="1" id="KW-0472">Membrane</keyword>
<feature type="transmembrane region" description="Helical" evidence="1">
    <location>
        <begin position="47"/>
        <end position="64"/>
    </location>
</feature>
<feature type="transmembrane region" description="Helical" evidence="1">
    <location>
        <begin position="15"/>
        <end position="35"/>
    </location>
</feature>
<keyword evidence="1" id="KW-0812">Transmembrane</keyword>
<evidence type="ECO:0000313" key="2">
    <source>
        <dbReference type="EMBL" id="PIE92550.1"/>
    </source>
</evidence>
<comment type="caution">
    <text evidence="2">The sequence shown here is derived from an EMBL/GenBank/DDBJ whole genome shotgun (WGS) entry which is preliminary data.</text>
</comment>